<dbReference type="PANTHER" id="PTHR33453:SF9">
    <property type="entry name" value="ALBUMIN B-32"/>
    <property type="match status" value="1"/>
</dbReference>
<gene>
    <name evidence="12" type="primary">LOC109710015</name>
</gene>
<dbReference type="PRINTS" id="PR00396">
    <property type="entry name" value="SHIGARICIN"/>
</dbReference>
<dbReference type="OrthoDB" id="618095at2759"/>
<evidence type="ECO:0000256" key="5">
    <source>
        <dbReference type="ARBA" id="ARBA00022801"/>
    </source>
</evidence>
<dbReference type="SUPFAM" id="SSF56371">
    <property type="entry name" value="Ribosome inactivating proteins (RIP)"/>
    <property type="match status" value="1"/>
</dbReference>
<name>A0A6P5EWY8_ANACO</name>
<dbReference type="InterPro" id="IPR017989">
    <property type="entry name" value="Ribosome_inactivat_1/2"/>
</dbReference>
<dbReference type="InterPro" id="IPR016138">
    <property type="entry name" value="Ribosome_inactivat_prot_sub1"/>
</dbReference>
<dbReference type="Gene3D" id="4.10.470.10">
    <property type="entry name" value="Ricin (A Subunit), domain 2"/>
    <property type="match status" value="1"/>
</dbReference>
<dbReference type="InterPro" id="IPR016139">
    <property type="entry name" value="Ribosome_inactivat_prot_sub2"/>
</dbReference>
<evidence type="ECO:0000256" key="9">
    <source>
        <dbReference type="RuleBase" id="RU004915"/>
    </source>
</evidence>
<keyword evidence="5 9" id="KW-0378">Hydrolase</keyword>
<dbReference type="Pfam" id="PF20241">
    <property type="entry name" value="DUF6598"/>
    <property type="match status" value="1"/>
</dbReference>
<sequence length="521" mass="58559">MEFTFKVEVSTGHEWVAYKKFIESLRHELASSRSSHGRPVLHDPNEIDDPNDTNRRFCVVVLQTIQNTEQHEIKLRIRRDNLYLDGYQMENSDQWLQFGSGHPESNFLGFGGSYNDLQNAARQSIDRINLGQPQLITAVNQLAWTEDRQERAKQLIVVIQMICESIRFSRISEHLATQYNPGSPPPTWMTALEHGWGTLSEALLRADADATHYFRLPQPNDMQITIAEEAAAALGILLFFNFGKPRPPRTLLAAEDNNMCLPQGRRMVEVFWVCIDNIDGENPGELYGTITVADGLGCQFIYDRQRDSYETIYPGNKILLTGPSRAITAYDSFTVKLHLLDRDAVSWDDEVSNGEIAWNVFDTANVFDSILYADVKGENGSARVCYTVLSDAVEATIAVRLINGDGENPADVYGDISASYSDYPSGEKTLLFRKKKEEYINVSPGECIVLTKKTVAVPTKNSLSVRAELYDHDTITPDDEIANGTADFPPLFHGTSEKNIAGKYGEIRVEVTWNKSWGNEL</sequence>
<evidence type="ECO:0000259" key="10">
    <source>
        <dbReference type="Pfam" id="PF20241"/>
    </source>
</evidence>
<dbReference type="Gene3D" id="3.40.420.10">
    <property type="entry name" value="Ricin (A subunit), domain 1"/>
    <property type="match status" value="1"/>
</dbReference>
<accession>A0A6P5EWY8</accession>
<feature type="domain" description="DUF6598" evidence="10">
    <location>
        <begin position="267"/>
        <end position="511"/>
    </location>
</feature>
<dbReference type="GO" id="GO:0030598">
    <property type="term" value="F:rRNA N-glycosylase activity"/>
    <property type="evidence" value="ECO:0007669"/>
    <property type="project" value="UniProtKB-EC"/>
</dbReference>
<dbReference type="Gramene" id="Aco015189.1.mrna1">
    <property type="protein sequence ID" value="Aco015189.1.mrna1.cds1"/>
    <property type="gene ID" value="Aco015189.1.path1"/>
</dbReference>
<organism evidence="11 12">
    <name type="scientific">Ananas comosus</name>
    <name type="common">Pineapple</name>
    <name type="synonym">Ananas ananas</name>
    <dbReference type="NCBI Taxonomy" id="4615"/>
    <lineage>
        <taxon>Eukaryota</taxon>
        <taxon>Viridiplantae</taxon>
        <taxon>Streptophyta</taxon>
        <taxon>Embryophyta</taxon>
        <taxon>Tracheophyta</taxon>
        <taxon>Spermatophyta</taxon>
        <taxon>Magnoliopsida</taxon>
        <taxon>Liliopsida</taxon>
        <taxon>Poales</taxon>
        <taxon>Bromeliaceae</taxon>
        <taxon>Bromelioideae</taxon>
        <taxon>Ananas</taxon>
    </lineage>
</organism>
<dbReference type="EC" id="3.2.2.22" evidence="3"/>
<dbReference type="InterPro" id="IPR036041">
    <property type="entry name" value="Ribosome-inact_prot_sf"/>
</dbReference>
<evidence type="ECO:0000256" key="8">
    <source>
        <dbReference type="ARBA" id="ARBA00030788"/>
    </source>
</evidence>
<dbReference type="PANTHER" id="PTHR33453">
    <property type="match status" value="1"/>
</dbReference>
<keyword evidence="6 9" id="KW-0611">Plant defense</keyword>
<dbReference type="InterPro" id="IPR001574">
    <property type="entry name" value="Ribosome_inactivat_prot"/>
</dbReference>
<reference evidence="11" key="1">
    <citation type="journal article" date="2015" name="Nat. Genet.">
        <title>The pineapple genome and the evolution of CAM photosynthesis.</title>
        <authorList>
            <person name="Ming R."/>
            <person name="VanBuren R."/>
            <person name="Wai C.M."/>
            <person name="Tang H."/>
            <person name="Schatz M.C."/>
            <person name="Bowers J.E."/>
            <person name="Lyons E."/>
            <person name="Wang M.L."/>
            <person name="Chen J."/>
            <person name="Biggers E."/>
            <person name="Zhang J."/>
            <person name="Huang L."/>
            <person name="Zhang L."/>
            <person name="Miao W."/>
            <person name="Zhang J."/>
            <person name="Ye Z."/>
            <person name="Miao C."/>
            <person name="Lin Z."/>
            <person name="Wang H."/>
            <person name="Zhou H."/>
            <person name="Yim W.C."/>
            <person name="Priest H.D."/>
            <person name="Zheng C."/>
            <person name="Woodhouse M."/>
            <person name="Edger P.P."/>
            <person name="Guyot R."/>
            <person name="Guo H.B."/>
            <person name="Guo H."/>
            <person name="Zheng G."/>
            <person name="Singh R."/>
            <person name="Sharma A."/>
            <person name="Min X."/>
            <person name="Zheng Y."/>
            <person name="Lee H."/>
            <person name="Gurtowski J."/>
            <person name="Sedlazeck F.J."/>
            <person name="Harkess A."/>
            <person name="McKain M.R."/>
            <person name="Liao Z."/>
            <person name="Fang J."/>
            <person name="Liu J."/>
            <person name="Zhang X."/>
            <person name="Zhang Q."/>
            <person name="Hu W."/>
            <person name="Qin Y."/>
            <person name="Wang K."/>
            <person name="Chen L.Y."/>
            <person name="Shirley N."/>
            <person name="Lin Y.R."/>
            <person name="Liu L.Y."/>
            <person name="Hernandez A.G."/>
            <person name="Wright C.L."/>
            <person name="Bulone V."/>
            <person name="Tuskan G.A."/>
            <person name="Heath K."/>
            <person name="Zee F."/>
            <person name="Moore P.H."/>
            <person name="Sunkar R."/>
            <person name="Leebens-Mack J.H."/>
            <person name="Mockler T."/>
            <person name="Bennetzen J.L."/>
            <person name="Freeling M."/>
            <person name="Sankoff D."/>
            <person name="Paterson A.H."/>
            <person name="Zhu X."/>
            <person name="Yang X."/>
            <person name="Smith J.A."/>
            <person name="Cushman J.C."/>
            <person name="Paull R.E."/>
            <person name="Yu Q."/>
        </authorList>
    </citation>
    <scope>NUCLEOTIDE SEQUENCE [LARGE SCALE GENOMIC DNA]</scope>
    <source>
        <strain evidence="11">cv. F153</strain>
    </source>
</reference>
<comment type="catalytic activity">
    <reaction evidence="1 9">
        <text>Endohydrolysis of the N-glycosidic bond at one specific adenosine on the 28S rRNA.</text>
        <dbReference type="EC" id="3.2.2.22"/>
    </reaction>
</comment>
<evidence type="ECO:0000313" key="12">
    <source>
        <dbReference type="RefSeq" id="XP_020088017.1"/>
    </source>
</evidence>
<dbReference type="GO" id="GO:0006952">
    <property type="term" value="P:defense response"/>
    <property type="evidence" value="ECO:0007669"/>
    <property type="project" value="UniProtKB-KW"/>
</dbReference>
<dbReference type="Pfam" id="PF00161">
    <property type="entry name" value="RIP"/>
    <property type="match status" value="1"/>
</dbReference>
<comment type="similarity">
    <text evidence="2">Belongs to the ribosome-inactivating protein family. Type 1 RIP subfamily.</text>
</comment>
<keyword evidence="4 9" id="KW-0800">Toxin</keyword>
<evidence type="ECO:0000256" key="2">
    <source>
        <dbReference type="ARBA" id="ARBA00008544"/>
    </source>
</evidence>
<evidence type="ECO:0000256" key="4">
    <source>
        <dbReference type="ARBA" id="ARBA00022656"/>
    </source>
</evidence>
<reference evidence="12" key="2">
    <citation type="submission" date="2025-08" db="UniProtKB">
        <authorList>
            <consortium name="RefSeq"/>
        </authorList>
    </citation>
    <scope>IDENTIFICATION</scope>
    <source>
        <tissue evidence="12">Leaf</tissue>
    </source>
</reference>
<evidence type="ECO:0000256" key="7">
    <source>
        <dbReference type="ARBA" id="ARBA00023193"/>
    </source>
</evidence>
<evidence type="ECO:0000256" key="1">
    <source>
        <dbReference type="ARBA" id="ARBA00000237"/>
    </source>
</evidence>
<proteinExistence type="inferred from homology"/>
<dbReference type="InterPro" id="IPR046533">
    <property type="entry name" value="DUF6598"/>
</dbReference>
<dbReference type="RefSeq" id="XP_020088017.1">
    <property type="nucleotide sequence ID" value="XM_020232428.1"/>
</dbReference>
<dbReference type="GO" id="GO:0017148">
    <property type="term" value="P:negative regulation of translation"/>
    <property type="evidence" value="ECO:0007669"/>
    <property type="project" value="UniProtKB-KW"/>
</dbReference>
<evidence type="ECO:0000256" key="6">
    <source>
        <dbReference type="ARBA" id="ARBA00022821"/>
    </source>
</evidence>
<dbReference type="GeneID" id="109710015"/>
<keyword evidence="7 9" id="KW-0652">Protein synthesis inhibitor</keyword>
<dbReference type="Proteomes" id="UP000515123">
    <property type="component" value="Linkage group 5"/>
</dbReference>
<evidence type="ECO:0000313" key="11">
    <source>
        <dbReference type="Proteomes" id="UP000515123"/>
    </source>
</evidence>
<dbReference type="GO" id="GO:0090729">
    <property type="term" value="F:toxin activity"/>
    <property type="evidence" value="ECO:0007669"/>
    <property type="project" value="UniProtKB-KW"/>
</dbReference>
<evidence type="ECO:0000256" key="3">
    <source>
        <dbReference type="ARBA" id="ARBA00012001"/>
    </source>
</evidence>
<keyword evidence="11" id="KW-1185">Reference proteome</keyword>
<protein>
    <recommendedName>
        <fullName evidence="3">rRNA N-glycosylase</fullName>
        <ecNumber evidence="3">3.2.2.22</ecNumber>
    </recommendedName>
    <alternativeName>
        <fullName evidence="8">rRNA N-glycosidase</fullName>
    </alternativeName>
</protein>
<dbReference type="AlphaFoldDB" id="A0A6P5EWY8"/>